<feature type="region of interest" description="Disordered" evidence="1">
    <location>
        <begin position="45"/>
        <end position="68"/>
    </location>
</feature>
<dbReference type="OrthoDB" id="10345576at2759"/>
<feature type="compositionally biased region" description="Low complexity" evidence="1">
    <location>
        <begin position="225"/>
        <end position="234"/>
    </location>
</feature>
<organism evidence="2 3">
    <name type="scientific">Perkinsus olseni</name>
    <name type="common">Perkinsus atlanticus</name>
    <dbReference type="NCBI Taxonomy" id="32597"/>
    <lineage>
        <taxon>Eukaryota</taxon>
        <taxon>Sar</taxon>
        <taxon>Alveolata</taxon>
        <taxon>Perkinsozoa</taxon>
        <taxon>Perkinsea</taxon>
        <taxon>Perkinsida</taxon>
        <taxon>Perkinsidae</taxon>
        <taxon>Perkinsus</taxon>
    </lineage>
</organism>
<feature type="region of interest" description="Disordered" evidence="1">
    <location>
        <begin position="101"/>
        <end position="123"/>
    </location>
</feature>
<evidence type="ECO:0000256" key="1">
    <source>
        <dbReference type="SAM" id="MobiDB-lite"/>
    </source>
</evidence>
<feature type="region of interest" description="Disordered" evidence="1">
    <location>
        <begin position="205"/>
        <end position="244"/>
    </location>
</feature>
<reference evidence="2 3" key="1">
    <citation type="submission" date="2020-04" db="EMBL/GenBank/DDBJ databases">
        <title>Perkinsus olseni comparative genomics.</title>
        <authorList>
            <person name="Bogema D.R."/>
        </authorList>
    </citation>
    <scope>NUCLEOTIDE SEQUENCE [LARGE SCALE GENOMIC DNA]</scope>
    <source>
        <strain evidence="2">00978-12</strain>
    </source>
</reference>
<name>A0A7J6PF35_PEROL</name>
<sequence>MLSLGSHPSLEDAPSCISCFHPMYIGPWQELELARLLAQHRSFASSQRRQQEDSAATRMNDGNTIVPSETDYRMLDNCSNESEGMVLPRLPPLRTLRREMTGRRDGQQRSTMDFADAPTSSRSGRAANISIRYDRLLGCPPQELPPAFIREPSAPPPLPSDCILPQLVPRTRRCRVGIKSRPLPHLPTIEKRRLHLERVRRVYLRKPTQHVTADNASDDRPSPRPSSSRPSSTPRQDDADLDDPLIAWSNNLDVDKLLESPQLAVAPIG</sequence>
<comment type="caution">
    <text evidence="2">The sequence shown here is derived from an EMBL/GenBank/DDBJ whole genome shotgun (WGS) entry which is preliminary data.</text>
</comment>
<evidence type="ECO:0000313" key="2">
    <source>
        <dbReference type="EMBL" id="KAF4694547.1"/>
    </source>
</evidence>
<evidence type="ECO:0000313" key="3">
    <source>
        <dbReference type="Proteomes" id="UP000541610"/>
    </source>
</evidence>
<dbReference type="AlphaFoldDB" id="A0A7J6PF35"/>
<proteinExistence type="predicted"/>
<accession>A0A7J6PF35</accession>
<dbReference type="EMBL" id="JABANP010000031">
    <property type="protein sequence ID" value="KAF4694547.1"/>
    <property type="molecule type" value="Genomic_DNA"/>
</dbReference>
<dbReference type="Proteomes" id="UP000541610">
    <property type="component" value="Unassembled WGS sequence"/>
</dbReference>
<gene>
    <name evidence="2" type="ORF">FOZ60_007782</name>
</gene>
<protein>
    <submittedName>
        <fullName evidence="2">Uncharacterized protein</fullName>
    </submittedName>
</protein>